<dbReference type="InterPro" id="IPR005532">
    <property type="entry name" value="SUMF_dom"/>
</dbReference>
<dbReference type="Pfam" id="PF03781">
    <property type="entry name" value="FGE-sulfatase"/>
    <property type="match status" value="1"/>
</dbReference>
<keyword evidence="3" id="KW-0449">Lipoprotein</keyword>
<evidence type="ECO:0000259" key="2">
    <source>
        <dbReference type="Pfam" id="PF03781"/>
    </source>
</evidence>
<dbReference type="InterPro" id="IPR042095">
    <property type="entry name" value="SUMF_sf"/>
</dbReference>
<feature type="domain" description="Sulfatase-modifying factor enzyme-like" evidence="2">
    <location>
        <begin position="1"/>
        <end position="395"/>
    </location>
</feature>
<evidence type="ECO:0000313" key="4">
    <source>
        <dbReference type="Proteomes" id="UP000762676"/>
    </source>
</evidence>
<dbReference type="Gene3D" id="3.90.1580.10">
    <property type="entry name" value="paralog of FGE (formylglycine-generating enzyme)"/>
    <property type="match status" value="2"/>
</dbReference>
<organism evidence="3 4">
    <name type="scientific">Elysia marginata</name>
    <dbReference type="NCBI Taxonomy" id="1093978"/>
    <lineage>
        <taxon>Eukaryota</taxon>
        <taxon>Metazoa</taxon>
        <taxon>Spiralia</taxon>
        <taxon>Lophotrochozoa</taxon>
        <taxon>Mollusca</taxon>
        <taxon>Gastropoda</taxon>
        <taxon>Heterobranchia</taxon>
        <taxon>Euthyneura</taxon>
        <taxon>Panpulmonata</taxon>
        <taxon>Sacoglossa</taxon>
        <taxon>Placobranchoidea</taxon>
        <taxon>Plakobranchidae</taxon>
        <taxon>Elysia</taxon>
    </lineage>
</organism>
<dbReference type="EMBL" id="BMAT01005184">
    <property type="protein sequence ID" value="GFR88797.1"/>
    <property type="molecule type" value="Genomic_DNA"/>
</dbReference>
<dbReference type="PANTHER" id="PTHR23150:SF19">
    <property type="entry name" value="FORMYLGLYCINE-GENERATING ENZYME"/>
    <property type="match status" value="1"/>
</dbReference>
<dbReference type="InterPro" id="IPR051043">
    <property type="entry name" value="Sulfatase_Mod_Factor_Kinase"/>
</dbReference>
<gene>
    <name evidence="3" type="ORF">ElyMa_002527100</name>
</gene>
<accession>A0AAV4GSF6</accession>
<dbReference type="NCBIfam" id="TIGR03525">
    <property type="entry name" value="GldK"/>
    <property type="match status" value="1"/>
</dbReference>
<keyword evidence="4" id="KW-1185">Reference proteome</keyword>
<dbReference type="SUPFAM" id="SSF56436">
    <property type="entry name" value="C-type lectin-like"/>
    <property type="match status" value="1"/>
</dbReference>
<dbReference type="PANTHER" id="PTHR23150">
    <property type="entry name" value="SULFATASE MODIFYING FACTOR 1, 2"/>
    <property type="match status" value="1"/>
</dbReference>
<proteinExistence type="inferred from homology"/>
<comment type="caution">
    <text evidence="3">The sequence shown here is derived from an EMBL/GenBank/DDBJ whole genome shotgun (WGS) entry which is preliminary data.</text>
</comment>
<dbReference type="GO" id="GO:0120147">
    <property type="term" value="F:formylglycine-generating oxidase activity"/>
    <property type="evidence" value="ECO:0007669"/>
    <property type="project" value="TreeGrafter"/>
</dbReference>
<dbReference type="AlphaFoldDB" id="A0AAV4GSF6"/>
<evidence type="ECO:0000313" key="3">
    <source>
        <dbReference type="EMBL" id="GFR88797.1"/>
    </source>
</evidence>
<sequence>MSLVPQGTFIVGKSNDDRAGVSTAPTKSVAISSFYMDETEITNNEYRQFIDWVKDSILRVKLAEYASKLEKTSKDKRGIGLYAYVTKDTSKMSGYEKYMSKSYPDFWGKKLDKTVPVTWKPDESPDEYYAEILDSMYLPMEESVDGKRLMAVKNLKYMFNWLDIDAAAKSEVSGRKDFVRKEVVEIYPDTLVWIKDFSYSYNEPLHNEYLSHVAYSEYPVVGVTWHQARAFCAWRSALKNEYQRSVGKPDVSDFRLPTETEWEYAARGGLEGGKYPWGGPYIINDRGCYMANFKPLRGDYASDGNLYTARAKSYESNDYNLFNMSGNVSEWTNSSYYANSYDFVSEINPNTKQAGHDRRVIRGGSWKDVAYFLEVSTRDFEYSDSARSYIGFRTVQDNLEVTRNR</sequence>
<evidence type="ECO:0000256" key="1">
    <source>
        <dbReference type="ARBA" id="ARBA00005310"/>
    </source>
</evidence>
<reference evidence="3 4" key="1">
    <citation type="journal article" date="2021" name="Elife">
        <title>Chloroplast acquisition without the gene transfer in kleptoplastic sea slugs, Plakobranchus ocellatus.</title>
        <authorList>
            <person name="Maeda T."/>
            <person name="Takahashi S."/>
            <person name="Yoshida T."/>
            <person name="Shimamura S."/>
            <person name="Takaki Y."/>
            <person name="Nagai Y."/>
            <person name="Toyoda A."/>
            <person name="Suzuki Y."/>
            <person name="Arimoto A."/>
            <person name="Ishii H."/>
            <person name="Satoh N."/>
            <person name="Nishiyama T."/>
            <person name="Hasebe M."/>
            <person name="Maruyama T."/>
            <person name="Minagawa J."/>
            <person name="Obokata J."/>
            <person name="Shigenobu S."/>
        </authorList>
    </citation>
    <scope>NUCLEOTIDE SEQUENCE [LARGE SCALE GENOMIC DNA]</scope>
</reference>
<comment type="similarity">
    <text evidence="1">Belongs to the sulfatase-modifying factor family.</text>
</comment>
<dbReference type="Proteomes" id="UP000762676">
    <property type="component" value="Unassembled WGS sequence"/>
</dbReference>
<dbReference type="InterPro" id="IPR019866">
    <property type="entry name" value="Glid_motil-assoc_lipo_GldK"/>
</dbReference>
<dbReference type="InterPro" id="IPR016187">
    <property type="entry name" value="CTDL_fold"/>
</dbReference>
<name>A0AAV4GSF6_9GAST</name>
<protein>
    <submittedName>
        <fullName evidence="3">Gliding motility-associated lipoprotein GldK</fullName>
    </submittedName>
</protein>